<dbReference type="GO" id="GO:0045786">
    <property type="term" value="P:negative regulation of cell cycle"/>
    <property type="evidence" value="ECO:0007669"/>
    <property type="project" value="TreeGrafter"/>
</dbReference>
<dbReference type="EnsemblMetazoa" id="AFUN008151-RA">
    <property type="protein sequence ID" value="AFUN008151-PA"/>
    <property type="gene ID" value="AFUN008151"/>
</dbReference>
<accession>A0A182RPG8</accession>
<keyword evidence="4" id="KW-0539">Nucleus</keyword>
<evidence type="ECO:0000256" key="6">
    <source>
        <dbReference type="SAM" id="Coils"/>
    </source>
</evidence>
<evidence type="ECO:0000256" key="7">
    <source>
        <dbReference type="SAM" id="MobiDB-lite"/>
    </source>
</evidence>
<protein>
    <recommendedName>
        <fullName evidence="9">Geminin</fullName>
    </recommendedName>
</protein>
<dbReference type="InterPro" id="IPR022786">
    <property type="entry name" value="Geminin/Multicilin"/>
</dbReference>
<feature type="region of interest" description="Disordered" evidence="7">
    <location>
        <begin position="44"/>
        <end position="70"/>
    </location>
</feature>
<proteinExistence type="inferred from homology"/>
<dbReference type="GO" id="GO:0005634">
    <property type="term" value="C:nucleus"/>
    <property type="evidence" value="ECO:0007669"/>
    <property type="project" value="UniProtKB-SubCell"/>
</dbReference>
<evidence type="ECO:0000256" key="4">
    <source>
        <dbReference type="ARBA" id="ARBA00023242"/>
    </source>
</evidence>
<reference evidence="8" key="1">
    <citation type="submission" date="2020-05" db="UniProtKB">
        <authorList>
            <consortium name="EnsemblMetazoa"/>
        </authorList>
    </citation>
    <scope>IDENTIFICATION</scope>
    <source>
        <strain evidence="8">FUMOZ</strain>
    </source>
</reference>
<dbReference type="VEuPathDB" id="VectorBase:AFUN008151"/>
<evidence type="ECO:0000256" key="1">
    <source>
        <dbReference type="ARBA" id="ARBA00004123"/>
    </source>
</evidence>
<dbReference type="SUPFAM" id="SSF111469">
    <property type="entry name" value="Geminin coiled-coil domain"/>
    <property type="match status" value="1"/>
</dbReference>
<evidence type="ECO:0000256" key="2">
    <source>
        <dbReference type="ARBA" id="ARBA00007979"/>
    </source>
</evidence>
<evidence type="ECO:0000256" key="3">
    <source>
        <dbReference type="ARBA" id="ARBA00023054"/>
    </source>
</evidence>
<feature type="region of interest" description="Disordered" evidence="7">
    <location>
        <begin position="156"/>
        <end position="186"/>
    </location>
</feature>
<feature type="coiled-coil region" evidence="6">
    <location>
        <begin position="113"/>
        <end position="147"/>
    </location>
</feature>
<evidence type="ECO:0000256" key="5">
    <source>
        <dbReference type="ARBA" id="ARBA00023306"/>
    </source>
</evidence>
<dbReference type="PANTHER" id="PTHR13372:SF5">
    <property type="entry name" value="GEMININ"/>
    <property type="match status" value="1"/>
</dbReference>
<dbReference type="Pfam" id="PF07412">
    <property type="entry name" value="Geminin"/>
    <property type="match status" value="1"/>
</dbReference>
<dbReference type="VEuPathDB" id="VectorBase:AFUN2_013902"/>
<dbReference type="AlphaFoldDB" id="A0A182RPG8"/>
<name>A0A182RPG8_ANOFN</name>
<evidence type="ECO:0000313" key="8">
    <source>
        <dbReference type="EnsemblMetazoa" id="AFUN008151-PA"/>
    </source>
</evidence>
<keyword evidence="3 6" id="KW-0175">Coiled coil</keyword>
<comment type="similarity">
    <text evidence="2">Belongs to the geminin family.</text>
</comment>
<feature type="region of interest" description="Disordered" evidence="7">
    <location>
        <begin position="1"/>
        <end position="22"/>
    </location>
</feature>
<keyword evidence="5" id="KW-0131">Cell cycle</keyword>
<evidence type="ECO:0008006" key="9">
    <source>
        <dbReference type="Google" id="ProtNLM"/>
    </source>
</evidence>
<dbReference type="Gene3D" id="1.20.5.1180">
    <property type="entry name" value="Geminin coiled-coil domain"/>
    <property type="match status" value="1"/>
</dbReference>
<dbReference type="STRING" id="62324.A0A182RPG8"/>
<organism evidence="8">
    <name type="scientific">Anopheles funestus</name>
    <name type="common">African malaria mosquito</name>
    <dbReference type="NCBI Taxonomy" id="62324"/>
    <lineage>
        <taxon>Eukaryota</taxon>
        <taxon>Metazoa</taxon>
        <taxon>Ecdysozoa</taxon>
        <taxon>Arthropoda</taxon>
        <taxon>Hexapoda</taxon>
        <taxon>Insecta</taxon>
        <taxon>Pterygota</taxon>
        <taxon>Neoptera</taxon>
        <taxon>Endopterygota</taxon>
        <taxon>Diptera</taxon>
        <taxon>Nematocera</taxon>
        <taxon>Culicoidea</taxon>
        <taxon>Culicidae</taxon>
        <taxon>Anophelinae</taxon>
        <taxon>Anopheles</taxon>
    </lineage>
</organism>
<feature type="compositionally biased region" description="Polar residues" evidence="7">
    <location>
        <begin position="162"/>
        <end position="171"/>
    </location>
</feature>
<dbReference type="GO" id="GO:0008156">
    <property type="term" value="P:negative regulation of DNA replication"/>
    <property type="evidence" value="ECO:0007669"/>
    <property type="project" value="TreeGrafter"/>
</dbReference>
<sequence length="186" mass="20587">MSAATTPNIVIPEDTPSEQEEIRKASRMTLKEVQNVVSTLKENFYPGKSLPHAPGKDLSVSSAKQPSEPKRCKMVEQLTKATQTTFEDETNLLAEQPSAGYWVKVAEKRRLALKETVEENARLHMELSEKTEELNDLQNVVESLKSLVETVVEMLNEESESKTTNEASQVDDSGIAHSLVDGGTDN</sequence>
<comment type="subcellular location">
    <subcellularLocation>
        <location evidence="1">Nucleus</location>
    </subcellularLocation>
</comment>
<dbReference type="PANTHER" id="PTHR13372">
    <property type="entry name" value="GEMININ"/>
    <property type="match status" value="1"/>
</dbReference>